<name>A0A1X7ALB7_9GAMM</name>
<evidence type="ECO:0000256" key="6">
    <source>
        <dbReference type="PIRSR" id="PIRSR003085-1"/>
    </source>
</evidence>
<dbReference type="AlphaFoldDB" id="A0A1X7ALB7"/>
<dbReference type="PANTHER" id="PTHR43667:SF1">
    <property type="entry name" value="CYCLOPROPANE-FATTY-ACYL-PHOSPHOLIPID SYNTHASE"/>
    <property type="match status" value="1"/>
</dbReference>
<accession>A0A1X7ALB7</accession>
<protein>
    <submittedName>
        <fullName evidence="7">Cyclopropane-fatty-acyl-phospholipid synthase</fullName>
        <ecNumber evidence="7">2.1.1.79</ecNumber>
    </submittedName>
</protein>
<sequence length="387" mass="45105">MPLNSDSAINQTHADAPDIVETWLEEADIKLNGPRAWDITVHNPDLLDRIKRERSMGLGESYMEGWWDCDALDELFFRLLMKEQDGESMTRWQHIYLWIVSHVWNQQSVKRAFHVGEHHYDTGNELFERMLDPYMQYSCGYWKNADNLAAAQQNKLDLICRKLKLEPGMTLLDIGCGWGGLAHYAAEKYGVAVVGITVSKEQQQLILQKHKDLPITVLLEDYRELEGHFDRIVSVGMFEHVGLKNYQTYFKVASKCLKPDGIFLLHTIGGNITSSECDPWIQKYIFPNGKIPSAVQISQAYEGLLVMEDWHNFGPDYDKTLMAWHKNFEATWPDLIKQYPNKYDQTFYRMWRYYLQQCAGAFRARALELWQIVFRPTCAPGRYDTVR</sequence>
<dbReference type="Pfam" id="PF02353">
    <property type="entry name" value="CMAS"/>
    <property type="match status" value="1"/>
</dbReference>
<evidence type="ECO:0000313" key="7">
    <source>
        <dbReference type="EMBL" id="SMA48182.1"/>
    </source>
</evidence>
<dbReference type="EC" id="2.1.1.79" evidence="7"/>
<dbReference type="RefSeq" id="WP_087110634.1">
    <property type="nucleotide sequence ID" value="NZ_CBCSCN010000006.1"/>
</dbReference>
<dbReference type="GO" id="GO:0008825">
    <property type="term" value="F:cyclopropane-fatty-acyl-phospholipid synthase activity"/>
    <property type="evidence" value="ECO:0007669"/>
    <property type="project" value="UniProtKB-EC"/>
</dbReference>
<keyword evidence="3 7" id="KW-0808">Transferase</keyword>
<organism evidence="7 8">
    <name type="scientific">Parendozoicomonas haliclonae</name>
    <dbReference type="NCBI Taxonomy" id="1960125"/>
    <lineage>
        <taxon>Bacteria</taxon>
        <taxon>Pseudomonadati</taxon>
        <taxon>Pseudomonadota</taxon>
        <taxon>Gammaproteobacteria</taxon>
        <taxon>Oceanospirillales</taxon>
        <taxon>Endozoicomonadaceae</taxon>
        <taxon>Parendozoicomonas</taxon>
    </lineage>
</organism>
<evidence type="ECO:0000256" key="1">
    <source>
        <dbReference type="ARBA" id="ARBA00010815"/>
    </source>
</evidence>
<dbReference type="EMBL" id="FWPT01000006">
    <property type="protein sequence ID" value="SMA48182.1"/>
    <property type="molecule type" value="Genomic_DNA"/>
</dbReference>
<dbReference type="Proteomes" id="UP000196573">
    <property type="component" value="Unassembled WGS sequence"/>
</dbReference>
<reference evidence="7 8" key="1">
    <citation type="submission" date="2017-03" db="EMBL/GenBank/DDBJ databases">
        <authorList>
            <person name="Afonso C.L."/>
            <person name="Miller P.J."/>
            <person name="Scott M.A."/>
            <person name="Spackman E."/>
            <person name="Goraichik I."/>
            <person name="Dimitrov K.M."/>
            <person name="Suarez D.L."/>
            <person name="Swayne D.E."/>
        </authorList>
    </citation>
    <scope>NUCLEOTIDE SEQUENCE [LARGE SCALE GENOMIC DNA]</scope>
    <source>
        <strain evidence="7">SB41UT1</strain>
    </source>
</reference>
<dbReference type="CDD" id="cd02440">
    <property type="entry name" value="AdoMet_MTases"/>
    <property type="match status" value="1"/>
</dbReference>
<keyword evidence="5" id="KW-0443">Lipid metabolism</keyword>
<dbReference type="InterPro" id="IPR029063">
    <property type="entry name" value="SAM-dependent_MTases_sf"/>
</dbReference>
<dbReference type="PIRSF" id="PIRSF003085">
    <property type="entry name" value="CMAS"/>
    <property type="match status" value="1"/>
</dbReference>
<dbReference type="InterPro" id="IPR050723">
    <property type="entry name" value="CFA/CMAS"/>
</dbReference>
<gene>
    <name evidence="7" type="primary">cfa_2</name>
    <name evidence="7" type="ORF">EHSB41UT_02641</name>
</gene>
<evidence type="ECO:0000256" key="5">
    <source>
        <dbReference type="ARBA" id="ARBA00023098"/>
    </source>
</evidence>
<keyword evidence="8" id="KW-1185">Reference proteome</keyword>
<dbReference type="Gene3D" id="3.40.50.150">
    <property type="entry name" value="Vaccinia Virus protein VP39"/>
    <property type="match status" value="1"/>
</dbReference>
<dbReference type="OrthoDB" id="9782855at2"/>
<evidence type="ECO:0000256" key="4">
    <source>
        <dbReference type="ARBA" id="ARBA00022691"/>
    </source>
</evidence>
<keyword evidence="4" id="KW-0949">S-adenosyl-L-methionine</keyword>
<keyword evidence="2 7" id="KW-0489">Methyltransferase</keyword>
<feature type="active site" evidence="6">
    <location>
        <position position="358"/>
    </location>
</feature>
<dbReference type="GO" id="GO:0032259">
    <property type="term" value="P:methylation"/>
    <property type="evidence" value="ECO:0007669"/>
    <property type="project" value="UniProtKB-KW"/>
</dbReference>
<proteinExistence type="inferred from homology"/>
<dbReference type="SUPFAM" id="SSF53335">
    <property type="entry name" value="S-adenosyl-L-methionine-dependent methyltransferases"/>
    <property type="match status" value="1"/>
</dbReference>
<dbReference type="NCBIfam" id="NF008686">
    <property type="entry name" value="PRK11705.1"/>
    <property type="match status" value="1"/>
</dbReference>
<evidence type="ECO:0000313" key="8">
    <source>
        <dbReference type="Proteomes" id="UP000196573"/>
    </source>
</evidence>
<dbReference type="GO" id="GO:0008610">
    <property type="term" value="P:lipid biosynthetic process"/>
    <property type="evidence" value="ECO:0007669"/>
    <property type="project" value="InterPro"/>
</dbReference>
<evidence type="ECO:0000256" key="2">
    <source>
        <dbReference type="ARBA" id="ARBA00022603"/>
    </source>
</evidence>
<dbReference type="PANTHER" id="PTHR43667">
    <property type="entry name" value="CYCLOPROPANE-FATTY-ACYL-PHOSPHOLIPID SYNTHASE"/>
    <property type="match status" value="1"/>
</dbReference>
<dbReference type="InterPro" id="IPR003333">
    <property type="entry name" value="CMAS"/>
</dbReference>
<evidence type="ECO:0000256" key="3">
    <source>
        <dbReference type="ARBA" id="ARBA00022679"/>
    </source>
</evidence>
<comment type="similarity">
    <text evidence="1">Belongs to the CFA/CMAS family.</text>
</comment>